<gene>
    <name evidence="3" type="ORF">BEH84_02661</name>
</gene>
<dbReference type="EMBL" id="MCGI01000002">
    <property type="protein sequence ID" value="ODM12046.1"/>
    <property type="molecule type" value="Genomic_DNA"/>
</dbReference>
<feature type="chain" id="PRO_5038685187" description="DUF4352 domain-containing protein" evidence="2">
    <location>
        <begin position="23"/>
        <end position="308"/>
    </location>
</feature>
<comment type="caution">
    <text evidence="3">The sequence shown here is derived from an EMBL/GenBank/DDBJ whole genome shotgun (WGS) entry which is preliminary data.</text>
</comment>
<organism evidence="3 4">
    <name type="scientific">Eisenbergiella tayi</name>
    <dbReference type="NCBI Taxonomy" id="1432052"/>
    <lineage>
        <taxon>Bacteria</taxon>
        <taxon>Bacillati</taxon>
        <taxon>Bacillota</taxon>
        <taxon>Clostridia</taxon>
        <taxon>Lachnospirales</taxon>
        <taxon>Lachnospiraceae</taxon>
        <taxon>Eisenbergiella</taxon>
    </lineage>
</organism>
<protein>
    <recommendedName>
        <fullName evidence="5">DUF4352 domain-containing protein</fullName>
    </recommendedName>
</protein>
<evidence type="ECO:0000313" key="3">
    <source>
        <dbReference type="EMBL" id="ODM12046.1"/>
    </source>
</evidence>
<evidence type="ECO:0008006" key="5">
    <source>
        <dbReference type="Google" id="ProtNLM"/>
    </source>
</evidence>
<sequence>MKRKTIKGIAVTAVLAVFLMMAAGSGNSDSGSQKTIAEDSDSKAVEAASEENKEETAEKSGLPTIEEQVLIDQDGVKITAMGLEEDTIFGTGLKLLIENSTDKDLGIGCDALIVNNYMISDLFSAQVAAGKSSNETMNLSASALKAAGIDNIGQIEIYFKSYDSSSYETITKFDKVVIQTSDFPNMDTSPADEGKELVNQDGLRIVGKYVDEDSFWGAGILLYLENNTGKTISVTCSDVSINGFMINPIFASTLYDGKMAVDELTIFSSDLEENNITSVDEVELKFSVMDNDTYQSLFKTDSISFTTK</sequence>
<evidence type="ECO:0000256" key="1">
    <source>
        <dbReference type="SAM" id="MobiDB-lite"/>
    </source>
</evidence>
<feature type="region of interest" description="Disordered" evidence="1">
    <location>
        <begin position="25"/>
        <end position="61"/>
    </location>
</feature>
<dbReference type="Proteomes" id="UP000095003">
    <property type="component" value="Unassembled WGS sequence"/>
</dbReference>
<dbReference type="AlphaFoldDB" id="A0A1E3AV27"/>
<keyword evidence="2" id="KW-0732">Signal</keyword>
<reference evidence="3 4" key="1">
    <citation type="submission" date="2016-07" db="EMBL/GenBank/DDBJ databases">
        <title>Characterization of isolates of Eisenbergiella tayi derived from blood cultures, using whole genome sequencing.</title>
        <authorList>
            <person name="Burdz T."/>
            <person name="Wiebe D."/>
            <person name="Huynh C."/>
            <person name="Bernard K."/>
        </authorList>
    </citation>
    <scope>NUCLEOTIDE SEQUENCE [LARGE SCALE GENOMIC DNA]</scope>
    <source>
        <strain evidence="3 4">NML 120489</strain>
    </source>
</reference>
<feature type="compositionally biased region" description="Basic and acidic residues" evidence="1">
    <location>
        <begin position="36"/>
        <end position="58"/>
    </location>
</feature>
<accession>A0A1E3AV27</accession>
<dbReference type="GeneID" id="93304001"/>
<dbReference type="RefSeq" id="WP_069157175.1">
    <property type="nucleotide sequence ID" value="NZ_BAABXS010000001.1"/>
</dbReference>
<feature type="compositionally biased region" description="Polar residues" evidence="1">
    <location>
        <begin position="25"/>
        <end position="35"/>
    </location>
</feature>
<evidence type="ECO:0000256" key="2">
    <source>
        <dbReference type="SAM" id="SignalP"/>
    </source>
</evidence>
<name>A0A1E3AV27_9FIRM</name>
<evidence type="ECO:0000313" key="4">
    <source>
        <dbReference type="Proteomes" id="UP000095003"/>
    </source>
</evidence>
<proteinExistence type="predicted"/>
<feature type="signal peptide" evidence="2">
    <location>
        <begin position="1"/>
        <end position="22"/>
    </location>
</feature>